<reference evidence="8" key="1">
    <citation type="submission" date="2016-10" db="EMBL/GenBank/DDBJ databases">
        <authorList>
            <person name="Varghese N."/>
            <person name="Submissions S."/>
        </authorList>
    </citation>
    <scope>NUCLEOTIDE SEQUENCE [LARGE SCALE GENOMIC DNA]</scope>
    <source>
        <strain evidence="8">DSM 44675</strain>
    </source>
</reference>
<dbReference type="SMART" id="SM00226">
    <property type="entry name" value="LMWPc"/>
    <property type="match status" value="1"/>
</dbReference>
<feature type="active site" description="Nucleophile" evidence="5">
    <location>
        <position position="13"/>
    </location>
</feature>
<feature type="active site" description="Nucleophile" evidence="5">
    <location>
        <position position="7"/>
    </location>
</feature>
<protein>
    <recommendedName>
        <fullName evidence="2">protein-tyrosine-phosphatase</fullName>
        <ecNumber evidence="2">3.1.3.48</ecNumber>
    </recommendedName>
</protein>
<dbReference type="PANTHER" id="PTHR11717">
    <property type="entry name" value="LOW MOLECULAR WEIGHT PROTEIN TYROSINE PHOSPHATASE"/>
    <property type="match status" value="1"/>
</dbReference>
<dbReference type="PRINTS" id="PR00719">
    <property type="entry name" value="LMWPTPASE"/>
</dbReference>
<dbReference type="Proteomes" id="UP000198677">
    <property type="component" value="Unassembled WGS sequence"/>
</dbReference>
<evidence type="ECO:0000256" key="3">
    <source>
        <dbReference type="ARBA" id="ARBA00022801"/>
    </source>
</evidence>
<organism evidence="7 8">
    <name type="scientific">Rhodococcus maanshanensis</name>
    <dbReference type="NCBI Taxonomy" id="183556"/>
    <lineage>
        <taxon>Bacteria</taxon>
        <taxon>Bacillati</taxon>
        <taxon>Actinomycetota</taxon>
        <taxon>Actinomycetes</taxon>
        <taxon>Mycobacteriales</taxon>
        <taxon>Nocardiaceae</taxon>
        <taxon>Rhodococcus</taxon>
    </lineage>
</organism>
<dbReference type="OrthoDB" id="9784339at2"/>
<accession>A0A1H7XAH3</accession>
<dbReference type="InterPro" id="IPR050438">
    <property type="entry name" value="LMW_PTPase"/>
</dbReference>
<dbReference type="GO" id="GO:0004725">
    <property type="term" value="F:protein tyrosine phosphatase activity"/>
    <property type="evidence" value="ECO:0007669"/>
    <property type="project" value="UniProtKB-EC"/>
</dbReference>
<name>A0A1H7XAH3_9NOCA</name>
<feature type="domain" description="Phosphotyrosine protein phosphatase I" evidence="6">
    <location>
        <begin position="1"/>
        <end position="172"/>
    </location>
</feature>
<dbReference type="PANTHER" id="PTHR11717:SF7">
    <property type="entry name" value="LOW MOLECULAR WEIGHT PHOSPHOTYROSINE PROTEIN PHOSPHATASE"/>
    <property type="match status" value="1"/>
</dbReference>
<dbReference type="Gene3D" id="3.40.50.2300">
    <property type="match status" value="1"/>
</dbReference>
<dbReference type="EC" id="3.1.3.48" evidence="2"/>
<sequence>MHVLFVCNGNVCRSAMAERLAIAIAAELGPAAPGARTLSAESAGTRALVGFPMEPVAAEVVRGLGGDPSGFVARRLRTELIERADLVLAMSESVRDEVVRLVPEAAPRTFTLPEAHRIVWLTGARTVREMAAGRDNVRPGGESISDPVGLRREAFERVGEEIAEALLQVIPALHAGGRSEVA</sequence>
<evidence type="ECO:0000259" key="6">
    <source>
        <dbReference type="SMART" id="SM00226"/>
    </source>
</evidence>
<proteinExistence type="inferred from homology"/>
<evidence type="ECO:0000256" key="5">
    <source>
        <dbReference type="PIRSR" id="PIRSR617867-1"/>
    </source>
</evidence>
<dbReference type="EMBL" id="FOAW01000031">
    <property type="protein sequence ID" value="SEM30665.1"/>
    <property type="molecule type" value="Genomic_DNA"/>
</dbReference>
<evidence type="ECO:0000256" key="4">
    <source>
        <dbReference type="ARBA" id="ARBA00022912"/>
    </source>
</evidence>
<evidence type="ECO:0000313" key="8">
    <source>
        <dbReference type="Proteomes" id="UP000198677"/>
    </source>
</evidence>
<gene>
    <name evidence="7" type="ORF">SAMN05444583_13143</name>
</gene>
<dbReference type="AlphaFoldDB" id="A0A1H7XAH3"/>
<comment type="similarity">
    <text evidence="1">Belongs to the low molecular weight phosphotyrosine protein phosphatase family.</text>
</comment>
<keyword evidence="4" id="KW-0904">Protein phosphatase</keyword>
<dbReference type="InterPro" id="IPR017867">
    <property type="entry name" value="Tyr_phospatase_low_mol_wt"/>
</dbReference>
<dbReference type="Pfam" id="PF01451">
    <property type="entry name" value="LMWPc"/>
    <property type="match status" value="1"/>
</dbReference>
<dbReference type="InterPro" id="IPR023485">
    <property type="entry name" value="Ptyr_pPase"/>
</dbReference>
<evidence type="ECO:0000313" key="7">
    <source>
        <dbReference type="EMBL" id="SEM30665.1"/>
    </source>
</evidence>
<dbReference type="RefSeq" id="WP_072753535.1">
    <property type="nucleotide sequence ID" value="NZ_FOAW01000031.1"/>
</dbReference>
<keyword evidence="8" id="KW-1185">Reference proteome</keyword>
<dbReference type="InterPro" id="IPR036196">
    <property type="entry name" value="Ptyr_pPase_sf"/>
</dbReference>
<evidence type="ECO:0000256" key="2">
    <source>
        <dbReference type="ARBA" id="ARBA00013064"/>
    </source>
</evidence>
<keyword evidence="3" id="KW-0378">Hydrolase</keyword>
<dbReference type="SUPFAM" id="SSF52788">
    <property type="entry name" value="Phosphotyrosine protein phosphatases I"/>
    <property type="match status" value="1"/>
</dbReference>
<evidence type="ECO:0000256" key="1">
    <source>
        <dbReference type="ARBA" id="ARBA00011063"/>
    </source>
</evidence>